<dbReference type="SMART" id="SM00421">
    <property type="entry name" value="HTH_LUXR"/>
    <property type="match status" value="1"/>
</dbReference>
<name>A0A7W9KKG8_9PSEU</name>
<feature type="domain" description="HTH luxR-type" evidence="3">
    <location>
        <begin position="905"/>
        <end position="970"/>
    </location>
</feature>
<dbReference type="SUPFAM" id="SSF52540">
    <property type="entry name" value="P-loop containing nucleoside triphosphate hydrolases"/>
    <property type="match status" value="1"/>
</dbReference>
<dbReference type="PROSITE" id="PS00622">
    <property type="entry name" value="HTH_LUXR_1"/>
    <property type="match status" value="1"/>
</dbReference>
<dbReference type="EMBL" id="JACHIR010000001">
    <property type="protein sequence ID" value="MBB5894211.1"/>
    <property type="molecule type" value="Genomic_DNA"/>
</dbReference>
<dbReference type="InterPro" id="IPR016032">
    <property type="entry name" value="Sig_transdc_resp-reg_C-effctor"/>
</dbReference>
<dbReference type="InterPro" id="IPR027417">
    <property type="entry name" value="P-loop_NTPase"/>
</dbReference>
<sequence>MTGRRERTRGTAEDPGRTPLVGRADVLRLVDKALDRAAKGAFQLLELVGEPGVGKSRLLAEAVAAARGRAMLTLVGRASEFERDAPLAALADALDDHLETLSDRQLARLTDSERRLLGSVFAGIATDVPAEAPDRYRLFRAVRGLLELLAESGGLMLVLDDVHWADESSVELLDHLLRHAPRGRIVVAVAYRPGQASPQLGAALGLAQPTRRVRVDVEPLTEQETDELLGPDVNRTRRQWLYEASGGNPFYLEALSRMNIGRVPAPRDAHSEALASMTAEVPDTVRDALLMELTSLSGIGQLVAKAAAVVGDEFEPAAVAAAGEIAEADALTALDELVARDVVRPDAARFRFRHPLVRHAAYASAKAGWRMGAHGRAAHFLRGKGAQPQMLAHHVVNSAPFGDLASVGELASAAQAVVSRAPATAAHWLGNALRLLPENEATRPTRCNLLLALGNAQLTSGQLGAGRDTAREALQLLPAEDLARRALAARLCATTERMLGSREAAKAVLLAELRKLPDPLVVEAAPLYIRLAVEYVGTGEAAECARMLAEIRKLDHLDPPAAFATAALGVMPAYIAGDIPGALDLLDEVDRRMSGLTVAEITPWMDVTAWLCWAELMVGRHAQAVTRLDRLIEIARSTGQQFVLAYLLAAKAFALGRLGRLAAAAPAAEEACDIARLVGSGEAQTMSLTAQALVLAWAGEYPAALKAASEGAKASRPSKVYWSVLAGCARSLVLIYSRDLVAGRPAVEAACEEFESVGVRDETLLLICLEAIAHAEAIAGNPSAGLPLADRADAIRHPDHEVNVAVADLIRAHALSGTDPATSAKLALQSAETLANLDYRLEEGRARLRAGQSLAASGDRAAGLKQLAIAAELFATSGARGLHAQAAEAQRRLGQRVPVPRLGRRQELPFGLSAREFEVARLVVEGRTNAQIAERLSLSLRTVETHLTRVFGKTGVPARGGLGRVLGPHLDQS</sequence>
<accession>A0A7W9KKG8</accession>
<dbReference type="AlphaFoldDB" id="A0A7W9KKG8"/>
<dbReference type="InterPro" id="IPR011990">
    <property type="entry name" value="TPR-like_helical_dom_sf"/>
</dbReference>
<evidence type="ECO:0000256" key="1">
    <source>
        <dbReference type="ARBA" id="ARBA00022741"/>
    </source>
</evidence>
<dbReference type="GO" id="GO:0005737">
    <property type="term" value="C:cytoplasm"/>
    <property type="evidence" value="ECO:0007669"/>
    <property type="project" value="TreeGrafter"/>
</dbReference>
<keyword evidence="4" id="KW-0238">DNA-binding</keyword>
<dbReference type="Pfam" id="PF00196">
    <property type="entry name" value="GerE"/>
    <property type="match status" value="1"/>
</dbReference>
<evidence type="ECO:0000313" key="5">
    <source>
        <dbReference type="Proteomes" id="UP000585638"/>
    </source>
</evidence>
<dbReference type="GO" id="GO:0003677">
    <property type="term" value="F:DNA binding"/>
    <property type="evidence" value="ECO:0007669"/>
    <property type="project" value="UniProtKB-KW"/>
</dbReference>
<gene>
    <name evidence="4" type="ORF">BJ998_005407</name>
</gene>
<dbReference type="InterPro" id="IPR000792">
    <property type="entry name" value="Tscrpt_reg_LuxR_C"/>
</dbReference>
<dbReference type="SUPFAM" id="SSF48452">
    <property type="entry name" value="TPR-like"/>
    <property type="match status" value="1"/>
</dbReference>
<evidence type="ECO:0000256" key="2">
    <source>
        <dbReference type="ARBA" id="ARBA00022840"/>
    </source>
</evidence>
<organism evidence="4 5">
    <name type="scientific">Kutzneria kofuensis</name>
    <dbReference type="NCBI Taxonomy" id="103725"/>
    <lineage>
        <taxon>Bacteria</taxon>
        <taxon>Bacillati</taxon>
        <taxon>Actinomycetota</taxon>
        <taxon>Actinomycetes</taxon>
        <taxon>Pseudonocardiales</taxon>
        <taxon>Pseudonocardiaceae</taxon>
        <taxon>Kutzneria</taxon>
    </lineage>
</organism>
<keyword evidence="2" id="KW-0067">ATP-binding</keyword>
<dbReference type="Proteomes" id="UP000585638">
    <property type="component" value="Unassembled WGS sequence"/>
</dbReference>
<dbReference type="Gene3D" id="1.25.40.10">
    <property type="entry name" value="Tetratricopeptide repeat domain"/>
    <property type="match status" value="1"/>
</dbReference>
<dbReference type="PANTHER" id="PTHR16305">
    <property type="entry name" value="TESTICULAR SOLUBLE ADENYLYL CYCLASE"/>
    <property type="match status" value="1"/>
</dbReference>
<dbReference type="GO" id="GO:0004016">
    <property type="term" value="F:adenylate cyclase activity"/>
    <property type="evidence" value="ECO:0007669"/>
    <property type="project" value="TreeGrafter"/>
</dbReference>
<reference evidence="4 5" key="1">
    <citation type="submission" date="2020-08" db="EMBL/GenBank/DDBJ databases">
        <title>Sequencing the genomes of 1000 actinobacteria strains.</title>
        <authorList>
            <person name="Klenk H.-P."/>
        </authorList>
    </citation>
    <scope>NUCLEOTIDE SEQUENCE [LARGE SCALE GENOMIC DNA]</scope>
    <source>
        <strain evidence="4 5">DSM 43851</strain>
    </source>
</reference>
<dbReference type="PANTHER" id="PTHR16305:SF35">
    <property type="entry name" value="TRANSCRIPTIONAL ACTIVATOR DOMAIN"/>
    <property type="match status" value="1"/>
</dbReference>
<dbReference type="Gene3D" id="1.10.10.10">
    <property type="entry name" value="Winged helix-like DNA-binding domain superfamily/Winged helix DNA-binding domain"/>
    <property type="match status" value="1"/>
</dbReference>
<evidence type="ECO:0000313" key="4">
    <source>
        <dbReference type="EMBL" id="MBB5894211.1"/>
    </source>
</evidence>
<dbReference type="GO" id="GO:0006355">
    <property type="term" value="P:regulation of DNA-templated transcription"/>
    <property type="evidence" value="ECO:0007669"/>
    <property type="project" value="InterPro"/>
</dbReference>
<protein>
    <submittedName>
        <fullName evidence="4">DNA-binding CsgD family transcriptional regulator</fullName>
    </submittedName>
</protein>
<dbReference type="PROSITE" id="PS50043">
    <property type="entry name" value="HTH_LUXR_2"/>
    <property type="match status" value="1"/>
</dbReference>
<proteinExistence type="predicted"/>
<dbReference type="PRINTS" id="PR00038">
    <property type="entry name" value="HTHLUXR"/>
</dbReference>
<keyword evidence="5" id="KW-1185">Reference proteome</keyword>
<dbReference type="GO" id="GO:0005524">
    <property type="term" value="F:ATP binding"/>
    <property type="evidence" value="ECO:0007669"/>
    <property type="project" value="UniProtKB-KW"/>
</dbReference>
<dbReference type="Gene3D" id="3.40.50.300">
    <property type="entry name" value="P-loop containing nucleotide triphosphate hydrolases"/>
    <property type="match status" value="1"/>
</dbReference>
<comment type="caution">
    <text evidence="4">The sequence shown here is derived from an EMBL/GenBank/DDBJ whole genome shotgun (WGS) entry which is preliminary data.</text>
</comment>
<dbReference type="InterPro" id="IPR041664">
    <property type="entry name" value="AAA_16"/>
</dbReference>
<dbReference type="InterPro" id="IPR036388">
    <property type="entry name" value="WH-like_DNA-bd_sf"/>
</dbReference>
<keyword evidence="1" id="KW-0547">Nucleotide-binding</keyword>
<dbReference type="Pfam" id="PF13191">
    <property type="entry name" value="AAA_16"/>
    <property type="match status" value="1"/>
</dbReference>
<dbReference type="RefSeq" id="WP_184866053.1">
    <property type="nucleotide sequence ID" value="NZ_JACHIR010000001.1"/>
</dbReference>
<evidence type="ECO:0000259" key="3">
    <source>
        <dbReference type="PROSITE" id="PS50043"/>
    </source>
</evidence>
<dbReference type="CDD" id="cd06170">
    <property type="entry name" value="LuxR_C_like"/>
    <property type="match status" value="1"/>
</dbReference>
<dbReference type="SUPFAM" id="SSF46894">
    <property type="entry name" value="C-terminal effector domain of the bipartite response regulators"/>
    <property type="match status" value="1"/>
</dbReference>